<dbReference type="STRING" id="50376.A0A517LFS1"/>
<evidence type="ECO:0000313" key="2">
    <source>
        <dbReference type="Proteomes" id="UP000316270"/>
    </source>
</evidence>
<gene>
    <name evidence="1" type="ORF">FKW77_007028</name>
</gene>
<dbReference type="Proteomes" id="UP000316270">
    <property type="component" value="Chromosome 11"/>
</dbReference>
<protein>
    <submittedName>
        <fullName evidence="1">Uncharacterized protein</fullName>
    </submittedName>
</protein>
<dbReference type="EMBL" id="CP042195">
    <property type="protein sequence ID" value="QDS74498.1"/>
    <property type="molecule type" value="Genomic_DNA"/>
</dbReference>
<reference evidence="1 2" key="1">
    <citation type="submission" date="2019-07" db="EMBL/GenBank/DDBJ databases">
        <title>Finished genome of Venturia effusa.</title>
        <authorList>
            <person name="Young C.A."/>
            <person name="Cox M.P."/>
            <person name="Ganley A.R.D."/>
            <person name="David W.J."/>
        </authorList>
    </citation>
    <scope>NUCLEOTIDE SEQUENCE [LARGE SCALE GENOMIC DNA]</scope>
    <source>
        <strain evidence="2">albino</strain>
    </source>
</reference>
<proteinExistence type="predicted"/>
<keyword evidence="2" id="KW-1185">Reference proteome</keyword>
<evidence type="ECO:0000313" key="1">
    <source>
        <dbReference type="EMBL" id="QDS74498.1"/>
    </source>
</evidence>
<organism evidence="1 2">
    <name type="scientific">Venturia effusa</name>
    <dbReference type="NCBI Taxonomy" id="50376"/>
    <lineage>
        <taxon>Eukaryota</taxon>
        <taxon>Fungi</taxon>
        <taxon>Dikarya</taxon>
        <taxon>Ascomycota</taxon>
        <taxon>Pezizomycotina</taxon>
        <taxon>Dothideomycetes</taxon>
        <taxon>Pleosporomycetidae</taxon>
        <taxon>Venturiales</taxon>
        <taxon>Venturiaceae</taxon>
        <taxon>Venturia</taxon>
    </lineage>
</organism>
<dbReference type="AlphaFoldDB" id="A0A517LFS1"/>
<sequence>MVRKAQISRTKAIFVRNRKTGDRSILNTKQSSTHKHVESAFPSALQPVLRKPLQVLKVKRGHKNRHKIRNRKYAVSVLSKLLQQRIARYHAWTGGDIHPIALLAWLAADEPFNSDFLLENTALLAENVEESVEDDIDPVFATQLDDVITRFLDAKITDAPCSQDNPQLEVPRDFSMLLTPEAVYASQDREADHDAIMTDCDVKLNALNKSFGPANAVKFTKRGFDPVQMLRKHAITFRGPEESPRNTLSSDIHVLFRESNFHGCPQHIYEVLKPGLRLACQLLTHRATSAFWHTLMFGRREQISPAHTRIPDDVPWTKEHELRFHRHLESLADSIHFHFSLWPTPKHTTDYSYGSMHPIKDLQLGWVPNPRDSCRKSRIRLHTDFYTTAKRLSLLKNPDPLMVLRFNLLIAIVLCHELAHFLEMSSNNSLRLDIFDKMDLVGISSTPEAFFNDQPFNEMGSAFENKVFGGRVEPISMRIDCAYGLATYGINEARTFYSVPMDHVWMLQQQETWEQDFSLKDWTVFHIPRDGAKAVSLACFDMTVWESEENGKQISDVLDNESTPFRRAYDGRIVKAGRSNRTKD</sequence>
<name>A0A517LFS1_9PEZI</name>
<accession>A0A517LFS1</accession>
<dbReference type="OrthoDB" id="10254945at2759"/>